<accession>A0A9W8U6I8</accession>
<protein>
    <recommendedName>
        <fullName evidence="3">Thioredoxin</fullName>
    </recommendedName>
</protein>
<feature type="domain" description="Thioredoxin" evidence="6">
    <location>
        <begin position="1"/>
        <end position="109"/>
    </location>
</feature>
<evidence type="ECO:0000256" key="2">
    <source>
        <dbReference type="ARBA" id="ARBA00023157"/>
    </source>
</evidence>
<keyword evidence="2 5" id="KW-1015">Disulfide bond</keyword>
<comment type="similarity">
    <text evidence="1 3">Belongs to the thioredoxin family.</text>
</comment>
<comment type="caution">
    <text evidence="7">The sequence shown here is derived from an EMBL/GenBank/DDBJ whole genome shotgun (WGS) entry which is preliminary data.</text>
</comment>
<feature type="site" description="Deprotonates C-terminal active site Cys" evidence="4">
    <location>
        <position position="25"/>
    </location>
</feature>
<dbReference type="Gene3D" id="3.40.30.10">
    <property type="entry name" value="Glutaredoxin"/>
    <property type="match status" value="1"/>
</dbReference>
<dbReference type="PROSITE" id="PS51352">
    <property type="entry name" value="THIOREDOXIN_2"/>
    <property type="match status" value="1"/>
</dbReference>
<dbReference type="EMBL" id="JAPDHF010000017">
    <property type="protein sequence ID" value="KAJ4007363.1"/>
    <property type="molecule type" value="Genomic_DNA"/>
</dbReference>
<feature type="site" description="Contributes to redox potential value" evidence="4">
    <location>
        <position position="32"/>
    </location>
</feature>
<evidence type="ECO:0000256" key="1">
    <source>
        <dbReference type="ARBA" id="ARBA00008987"/>
    </source>
</evidence>
<evidence type="ECO:0000313" key="8">
    <source>
        <dbReference type="Proteomes" id="UP001152130"/>
    </source>
</evidence>
<feature type="active site" description="Nucleophile" evidence="4">
    <location>
        <position position="34"/>
    </location>
</feature>
<name>A0A9W8U6I8_9HYPO</name>
<keyword evidence="8" id="KW-1185">Reference proteome</keyword>
<gene>
    <name evidence="7" type="primary">TRX1_2</name>
    <name evidence="7" type="ORF">NW766_010047</name>
</gene>
<reference evidence="7" key="1">
    <citation type="submission" date="2022-10" db="EMBL/GenBank/DDBJ databases">
        <title>Fusarium specimens isolated from Avocado Roots.</title>
        <authorList>
            <person name="Stajich J."/>
            <person name="Roper C."/>
            <person name="Heimlech-Rivalta G."/>
        </authorList>
    </citation>
    <scope>NUCLEOTIDE SEQUENCE</scope>
    <source>
        <strain evidence="7">CF00143</strain>
    </source>
</reference>
<feature type="active site" description="Nucleophile" evidence="4">
    <location>
        <position position="31"/>
    </location>
</feature>
<feature type="site" description="Contributes to redox potential value" evidence="4">
    <location>
        <position position="33"/>
    </location>
</feature>
<dbReference type="GO" id="GO:0015035">
    <property type="term" value="F:protein-disulfide reductase activity"/>
    <property type="evidence" value="ECO:0007669"/>
    <property type="project" value="InterPro"/>
</dbReference>
<dbReference type="CDD" id="cd02947">
    <property type="entry name" value="TRX_family"/>
    <property type="match status" value="1"/>
</dbReference>
<dbReference type="Proteomes" id="UP001152130">
    <property type="component" value="Unassembled WGS sequence"/>
</dbReference>
<dbReference type="InterPro" id="IPR005746">
    <property type="entry name" value="Thioredoxin"/>
</dbReference>
<dbReference type="SUPFAM" id="SSF52833">
    <property type="entry name" value="Thioredoxin-like"/>
    <property type="match status" value="1"/>
</dbReference>
<keyword evidence="5" id="KW-0676">Redox-active center</keyword>
<dbReference type="InterPro" id="IPR013766">
    <property type="entry name" value="Thioredoxin_domain"/>
</dbReference>
<dbReference type="PANTHER" id="PTHR46115">
    <property type="entry name" value="THIOREDOXIN-LIKE PROTEIN 1"/>
    <property type="match status" value="1"/>
</dbReference>
<dbReference type="OrthoDB" id="10263751at2759"/>
<dbReference type="AlphaFoldDB" id="A0A9W8U6I8"/>
<evidence type="ECO:0000259" key="6">
    <source>
        <dbReference type="PROSITE" id="PS51352"/>
    </source>
</evidence>
<dbReference type="InterPro" id="IPR036249">
    <property type="entry name" value="Thioredoxin-like_sf"/>
</dbReference>
<dbReference type="Pfam" id="PF00085">
    <property type="entry name" value="Thioredoxin"/>
    <property type="match status" value="1"/>
</dbReference>
<evidence type="ECO:0000313" key="7">
    <source>
        <dbReference type="EMBL" id="KAJ4007363.1"/>
    </source>
</evidence>
<feature type="disulfide bond" description="Redox-active" evidence="5">
    <location>
        <begin position="31"/>
        <end position="34"/>
    </location>
</feature>
<evidence type="ECO:0000256" key="3">
    <source>
        <dbReference type="PIRNR" id="PIRNR000077"/>
    </source>
</evidence>
<proteinExistence type="inferred from homology"/>
<organism evidence="7 8">
    <name type="scientific">Fusarium irregulare</name>
    <dbReference type="NCBI Taxonomy" id="2494466"/>
    <lineage>
        <taxon>Eukaryota</taxon>
        <taxon>Fungi</taxon>
        <taxon>Dikarya</taxon>
        <taxon>Ascomycota</taxon>
        <taxon>Pezizomycotina</taxon>
        <taxon>Sordariomycetes</taxon>
        <taxon>Hypocreomycetidae</taxon>
        <taxon>Hypocreales</taxon>
        <taxon>Nectriaceae</taxon>
        <taxon>Fusarium</taxon>
        <taxon>Fusarium incarnatum-equiseti species complex</taxon>
    </lineage>
</organism>
<dbReference type="PIRSF" id="PIRSF000077">
    <property type="entry name" value="Thioredoxin"/>
    <property type="match status" value="1"/>
</dbReference>
<evidence type="ECO:0000256" key="5">
    <source>
        <dbReference type="PIRSR" id="PIRSR000077-4"/>
    </source>
</evidence>
<sequence>MGVIEIGSKDEFDQYLQTHKTVIIDASASWCGPCKAISPFFDKHAAENDSIKDKVAFIRFDTDEIPDLAQELGIRSIPAFFVLEDGERVETLNGANPPALMKIVQNAVERSNGN</sequence>
<evidence type="ECO:0000256" key="4">
    <source>
        <dbReference type="PIRSR" id="PIRSR000077-1"/>
    </source>
</evidence>